<accession>A0ABU7R5R6</accession>
<dbReference type="EMBL" id="JAZGJU010000077">
    <property type="protein sequence ID" value="MEE6130147.1"/>
    <property type="molecule type" value="Genomic_DNA"/>
</dbReference>
<organism evidence="5 6">
    <name type="scientific">Chryseobacterium arthrosphaerae</name>
    <dbReference type="NCBI Taxonomy" id="651561"/>
    <lineage>
        <taxon>Bacteria</taxon>
        <taxon>Pseudomonadati</taxon>
        <taxon>Bacteroidota</taxon>
        <taxon>Flavobacteriia</taxon>
        <taxon>Flavobacteriales</taxon>
        <taxon>Weeksellaceae</taxon>
        <taxon>Chryseobacterium group</taxon>
        <taxon>Chryseobacterium</taxon>
    </lineage>
</organism>
<dbReference type="RefSeq" id="WP_241311313.1">
    <property type="nucleotide sequence ID" value="NZ_JAKYXJ010000016.1"/>
</dbReference>
<dbReference type="CDD" id="cd03230">
    <property type="entry name" value="ABC_DR_subfamily_A"/>
    <property type="match status" value="1"/>
</dbReference>
<dbReference type="PANTHER" id="PTHR42939">
    <property type="entry name" value="ABC TRANSPORTER ATP-BINDING PROTEIN ALBC-RELATED"/>
    <property type="match status" value="1"/>
</dbReference>
<dbReference type="Proteomes" id="UP001350005">
    <property type="component" value="Unassembled WGS sequence"/>
</dbReference>
<comment type="caution">
    <text evidence="5">The sequence shown here is derived from an EMBL/GenBank/DDBJ whole genome shotgun (WGS) entry which is preliminary data.</text>
</comment>
<dbReference type="InterPro" id="IPR051782">
    <property type="entry name" value="ABC_Transporter_VariousFunc"/>
</dbReference>
<feature type="domain" description="ABC transporter" evidence="4">
    <location>
        <begin position="10"/>
        <end position="218"/>
    </location>
</feature>
<dbReference type="PROSITE" id="PS00211">
    <property type="entry name" value="ABC_TRANSPORTER_1"/>
    <property type="match status" value="1"/>
</dbReference>
<dbReference type="PANTHER" id="PTHR42939:SF1">
    <property type="entry name" value="ABC TRANSPORTER ATP-BINDING PROTEIN ALBC-RELATED"/>
    <property type="match status" value="1"/>
</dbReference>
<evidence type="ECO:0000259" key="4">
    <source>
        <dbReference type="PROSITE" id="PS50893"/>
    </source>
</evidence>
<keyword evidence="1" id="KW-0813">Transport</keyword>
<protein>
    <submittedName>
        <fullName evidence="5">ATP-binding cassette domain-containing protein</fullName>
    </submittedName>
</protein>
<evidence type="ECO:0000313" key="5">
    <source>
        <dbReference type="EMBL" id="MEE6130147.1"/>
    </source>
</evidence>
<keyword evidence="6" id="KW-1185">Reference proteome</keyword>
<dbReference type="GO" id="GO:0005524">
    <property type="term" value="F:ATP binding"/>
    <property type="evidence" value="ECO:0007669"/>
    <property type="project" value="UniProtKB-KW"/>
</dbReference>
<dbReference type="Gene3D" id="3.40.50.300">
    <property type="entry name" value="P-loop containing nucleotide triphosphate hydrolases"/>
    <property type="match status" value="1"/>
</dbReference>
<dbReference type="InterPro" id="IPR003439">
    <property type="entry name" value="ABC_transporter-like_ATP-bd"/>
</dbReference>
<dbReference type="Pfam" id="PF00005">
    <property type="entry name" value="ABC_tran"/>
    <property type="match status" value="1"/>
</dbReference>
<reference evidence="5 6" key="1">
    <citation type="submission" date="2024-01" db="EMBL/GenBank/DDBJ databases">
        <title>Whole genome of Chryseobacterium arthrosphaerae NNCa 2741.</title>
        <authorList>
            <person name="Boriskina E.V."/>
            <person name="Gordinskaya N.A."/>
            <person name="Kropotov V.S."/>
            <person name="Alekseeva A.E."/>
            <person name="Makhova M.A."/>
            <person name="Kryazhev D.V."/>
            <person name="Shkurkina I.S."/>
        </authorList>
    </citation>
    <scope>NUCLEOTIDE SEQUENCE [LARGE SCALE GENOMIC DNA]</scope>
    <source>
        <strain evidence="5 6">NNCa 2741</strain>
    </source>
</reference>
<evidence type="ECO:0000256" key="1">
    <source>
        <dbReference type="ARBA" id="ARBA00022448"/>
    </source>
</evidence>
<keyword evidence="3 5" id="KW-0067">ATP-binding</keyword>
<proteinExistence type="predicted"/>
<keyword evidence="2" id="KW-0547">Nucleotide-binding</keyword>
<evidence type="ECO:0000256" key="2">
    <source>
        <dbReference type="ARBA" id="ARBA00022741"/>
    </source>
</evidence>
<name>A0ABU7R5R6_9FLAO</name>
<sequence>MPDKISEPMLEIKNINVEFKNQKVLNGLHLSIEEGCILGILGKNGAGKTTLFESLYQTLKFSGSITWKNERLQRKMISYLETENYFYPYITGEEYLAYFTSGKEADITEIIKKFNLPLKKYVQYYSSGMKKKLALIGMLMLDKPINILDEPFNGVDFEGVHILYDIIRQLKSENKIVIVSSHIIETLFHTCDKIAVLQNGKIERIYNKEDFGQLATLKF</sequence>
<dbReference type="SUPFAM" id="SSF52540">
    <property type="entry name" value="P-loop containing nucleoside triphosphate hydrolases"/>
    <property type="match status" value="1"/>
</dbReference>
<evidence type="ECO:0000313" key="6">
    <source>
        <dbReference type="Proteomes" id="UP001350005"/>
    </source>
</evidence>
<evidence type="ECO:0000256" key="3">
    <source>
        <dbReference type="ARBA" id="ARBA00022840"/>
    </source>
</evidence>
<dbReference type="PROSITE" id="PS50893">
    <property type="entry name" value="ABC_TRANSPORTER_2"/>
    <property type="match status" value="1"/>
</dbReference>
<dbReference type="InterPro" id="IPR027417">
    <property type="entry name" value="P-loop_NTPase"/>
</dbReference>
<gene>
    <name evidence="5" type="ORF">V2E39_22305</name>
</gene>
<dbReference type="InterPro" id="IPR017871">
    <property type="entry name" value="ABC_transporter-like_CS"/>
</dbReference>